<dbReference type="EMBL" id="CP083681">
    <property type="protein sequence ID" value="UYU71874.1"/>
    <property type="molecule type" value="Genomic_DNA"/>
</dbReference>
<accession>A0AA46Z203</accession>
<evidence type="ECO:0000256" key="1">
    <source>
        <dbReference type="SAM" id="Coils"/>
    </source>
</evidence>
<gene>
    <name evidence="2" type="ORF">KQP59_01810</name>
</gene>
<feature type="non-terminal residue" evidence="2">
    <location>
        <position position="201"/>
    </location>
</feature>
<evidence type="ECO:0000313" key="3">
    <source>
        <dbReference type="Proteomes" id="UP001156216"/>
    </source>
</evidence>
<keyword evidence="1" id="KW-0175">Coiled coil</keyword>
<reference evidence="2" key="1">
    <citation type="submission" date="2021-06" db="EMBL/GenBank/DDBJ databases">
        <title>Interrogation of the integrated mobile genetic elements in gut-associated Bacteroides with a consensus prediction approach.</title>
        <authorList>
            <person name="Campbell D.E."/>
            <person name="Leigh J.R."/>
            <person name="Kim T."/>
            <person name="England W."/>
            <person name="Whitaker R.J."/>
            <person name="Degnan P.H."/>
        </authorList>
    </citation>
    <scope>NUCLEOTIDE SEQUENCE</scope>
    <source>
        <strain evidence="2">VPI-BTDOT2</strain>
    </source>
</reference>
<protein>
    <submittedName>
        <fullName evidence="2">Viral A-type inclusion protein</fullName>
    </submittedName>
</protein>
<name>A0AA46Z203_BACT4</name>
<dbReference type="AlphaFoldDB" id="A0AA46Z203"/>
<evidence type="ECO:0000313" key="2">
    <source>
        <dbReference type="EMBL" id="UYU71874.1"/>
    </source>
</evidence>
<organism evidence="2 3">
    <name type="scientific">Bacteroides thetaiotaomicron</name>
    <dbReference type="NCBI Taxonomy" id="818"/>
    <lineage>
        <taxon>Bacteria</taxon>
        <taxon>Pseudomonadati</taxon>
        <taxon>Bacteroidota</taxon>
        <taxon>Bacteroidia</taxon>
        <taxon>Bacteroidales</taxon>
        <taxon>Bacteroidaceae</taxon>
        <taxon>Bacteroides</taxon>
    </lineage>
</organism>
<feature type="coiled-coil region" evidence="1">
    <location>
        <begin position="19"/>
        <end position="90"/>
    </location>
</feature>
<sequence>MSKPVEVEFLMKDKLTPGMNKAEREALELRNTVRLLEAELERLRLAGETAAPNLDQSANIAQIHALEKQLEELRGKLKLLQEESESVQVTPADVPNAQRQLGGLHNSIQQIAREMPSLAMGPQMFFLAISNNLPIFTDELARARKEYDELQKSGKKGTPVWKQVLSSLFSWQTAMTTGIMLLVMYGDEIWDWTKNLFSAKK</sequence>
<dbReference type="Gene3D" id="1.10.287.1490">
    <property type="match status" value="1"/>
</dbReference>
<proteinExistence type="predicted"/>
<dbReference type="Proteomes" id="UP001156216">
    <property type="component" value="Chromosome"/>
</dbReference>